<proteinExistence type="predicted"/>
<gene>
    <name evidence="1" type="ORF">L3X38_011205</name>
</gene>
<protein>
    <submittedName>
        <fullName evidence="1">Uncharacterized protein</fullName>
    </submittedName>
</protein>
<comment type="caution">
    <text evidence="1">The sequence shown here is derived from an EMBL/GenBank/DDBJ whole genome shotgun (WGS) entry which is preliminary data.</text>
</comment>
<dbReference type="EMBL" id="JAJFAZ020000002">
    <property type="protein sequence ID" value="KAI5343329.1"/>
    <property type="molecule type" value="Genomic_DNA"/>
</dbReference>
<keyword evidence="2" id="KW-1185">Reference proteome</keyword>
<dbReference type="AlphaFoldDB" id="A0AAD4ZEX7"/>
<reference evidence="1 2" key="1">
    <citation type="journal article" date="2022" name="G3 (Bethesda)">
        <title>Whole-genome sequence and methylome profiling of the almond [Prunus dulcis (Mill.) D.A. Webb] cultivar 'Nonpareil'.</title>
        <authorList>
            <person name="D'Amico-Willman K.M."/>
            <person name="Ouma W.Z."/>
            <person name="Meulia T."/>
            <person name="Sideli G.M."/>
            <person name="Gradziel T.M."/>
            <person name="Fresnedo-Ramirez J."/>
        </authorList>
    </citation>
    <scope>NUCLEOTIDE SEQUENCE [LARGE SCALE GENOMIC DNA]</scope>
    <source>
        <strain evidence="1">Clone GOH B32 T37-40</strain>
    </source>
</reference>
<evidence type="ECO:0000313" key="2">
    <source>
        <dbReference type="Proteomes" id="UP001054821"/>
    </source>
</evidence>
<organism evidence="1 2">
    <name type="scientific">Prunus dulcis</name>
    <name type="common">Almond</name>
    <name type="synonym">Amygdalus dulcis</name>
    <dbReference type="NCBI Taxonomy" id="3755"/>
    <lineage>
        <taxon>Eukaryota</taxon>
        <taxon>Viridiplantae</taxon>
        <taxon>Streptophyta</taxon>
        <taxon>Embryophyta</taxon>
        <taxon>Tracheophyta</taxon>
        <taxon>Spermatophyta</taxon>
        <taxon>Magnoliopsida</taxon>
        <taxon>eudicotyledons</taxon>
        <taxon>Gunneridae</taxon>
        <taxon>Pentapetalae</taxon>
        <taxon>rosids</taxon>
        <taxon>fabids</taxon>
        <taxon>Rosales</taxon>
        <taxon>Rosaceae</taxon>
        <taxon>Amygdaloideae</taxon>
        <taxon>Amygdaleae</taxon>
        <taxon>Prunus</taxon>
    </lineage>
</organism>
<name>A0AAD4ZEX7_PRUDU</name>
<sequence length="113" mass="12382">MAIFARNFAGSDLPPPAAILHALADGDQDRAIVSNPTVRSEPNLQDKCPIPSKTHRDFRIENWRSWALQVPPRILDSLQAPPSESQVSRGVGYPALRQAPYVALVVPAYGEIL</sequence>
<accession>A0AAD4ZEX7</accession>
<dbReference type="Proteomes" id="UP001054821">
    <property type="component" value="Chromosome 2"/>
</dbReference>
<evidence type="ECO:0000313" key="1">
    <source>
        <dbReference type="EMBL" id="KAI5343329.1"/>
    </source>
</evidence>